<evidence type="ECO:0000256" key="3">
    <source>
        <dbReference type="ARBA" id="ARBA00022840"/>
    </source>
</evidence>
<feature type="domain" description="ABC transporter" evidence="4">
    <location>
        <begin position="260"/>
        <end position="502"/>
    </location>
</feature>
<name>A0A1I5CIL3_9CLOT</name>
<dbReference type="CDD" id="cd03216">
    <property type="entry name" value="ABC_Carb_Monos_I"/>
    <property type="match status" value="1"/>
</dbReference>
<reference evidence="5 6" key="1">
    <citation type="submission" date="2016-10" db="EMBL/GenBank/DDBJ databases">
        <authorList>
            <person name="de Groot N.N."/>
        </authorList>
    </citation>
    <scope>NUCLEOTIDE SEQUENCE [LARGE SCALE GENOMIC DNA]</scope>
    <source>
        <strain evidence="5 6">ML2</strain>
    </source>
</reference>
<dbReference type="InterPro" id="IPR003593">
    <property type="entry name" value="AAA+_ATPase"/>
</dbReference>
<organism evidence="5 6">
    <name type="scientific">Proteiniclasticum ruminis</name>
    <dbReference type="NCBI Taxonomy" id="398199"/>
    <lineage>
        <taxon>Bacteria</taxon>
        <taxon>Bacillati</taxon>
        <taxon>Bacillota</taxon>
        <taxon>Clostridia</taxon>
        <taxon>Eubacteriales</taxon>
        <taxon>Clostridiaceae</taxon>
        <taxon>Proteiniclasticum</taxon>
    </lineage>
</organism>
<dbReference type="CDD" id="cd03215">
    <property type="entry name" value="ABC_Carb_Monos_II"/>
    <property type="match status" value="1"/>
</dbReference>
<dbReference type="InterPro" id="IPR003439">
    <property type="entry name" value="ABC_transporter-like_ATP-bd"/>
</dbReference>
<keyword evidence="3 5" id="KW-0067">ATP-binding</keyword>
<gene>
    <name evidence="5" type="ORF">SAMN04488695_106142</name>
</gene>
<dbReference type="SMART" id="SM00382">
    <property type="entry name" value="AAA"/>
    <property type="match status" value="2"/>
</dbReference>
<evidence type="ECO:0000256" key="2">
    <source>
        <dbReference type="ARBA" id="ARBA00022741"/>
    </source>
</evidence>
<dbReference type="GO" id="GO:0016887">
    <property type="term" value="F:ATP hydrolysis activity"/>
    <property type="evidence" value="ECO:0007669"/>
    <property type="project" value="InterPro"/>
</dbReference>
<evidence type="ECO:0000256" key="1">
    <source>
        <dbReference type="ARBA" id="ARBA00009404"/>
    </source>
</evidence>
<dbReference type="PANTHER" id="PTHR43790">
    <property type="entry name" value="CARBOHYDRATE TRANSPORT ATP-BINDING PROTEIN MG119-RELATED"/>
    <property type="match status" value="1"/>
</dbReference>
<dbReference type="InterPro" id="IPR027417">
    <property type="entry name" value="P-loop_NTPase"/>
</dbReference>
<dbReference type="SUPFAM" id="SSF52540">
    <property type="entry name" value="P-loop containing nucleoside triphosphate hydrolases"/>
    <property type="match status" value="2"/>
</dbReference>
<dbReference type="Pfam" id="PF00005">
    <property type="entry name" value="ABC_tran"/>
    <property type="match status" value="2"/>
</dbReference>
<dbReference type="Gene3D" id="3.40.50.300">
    <property type="entry name" value="P-loop containing nucleotide triphosphate hydrolases"/>
    <property type="match status" value="2"/>
</dbReference>
<protein>
    <submittedName>
        <fullName evidence="5">Monosaccharide ABC transporter ATP-binding protein, CUT2 family</fullName>
    </submittedName>
</protein>
<proteinExistence type="inferred from homology"/>
<dbReference type="InterPro" id="IPR050107">
    <property type="entry name" value="ABC_carbohydrate_import_ATPase"/>
</dbReference>
<dbReference type="AlphaFoldDB" id="A0A1I5CIL3"/>
<dbReference type="Proteomes" id="UP000181899">
    <property type="component" value="Unassembled WGS sequence"/>
</dbReference>
<dbReference type="GO" id="GO:0005524">
    <property type="term" value="F:ATP binding"/>
    <property type="evidence" value="ECO:0007669"/>
    <property type="project" value="UniProtKB-KW"/>
</dbReference>
<evidence type="ECO:0000313" key="6">
    <source>
        <dbReference type="Proteomes" id="UP000181899"/>
    </source>
</evidence>
<dbReference type="RefSeq" id="WP_074912247.1">
    <property type="nucleotide sequence ID" value="NZ_FOVK01000006.1"/>
</dbReference>
<accession>A0A1I5CIL3</accession>
<evidence type="ECO:0000259" key="4">
    <source>
        <dbReference type="PROSITE" id="PS50893"/>
    </source>
</evidence>
<dbReference type="PROSITE" id="PS50893">
    <property type="entry name" value="ABC_TRANSPORTER_2"/>
    <property type="match status" value="2"/>
</dbReference>
<keyword evidence="6" id="KW-1185">Reference proteome</keyword>
<evidence type="ECO:0000313" key="5">
    <source>
        <dbReference type="EMBL" id="SFN86855.1"/>
    </source>
</evidence>
<dbReference type="PANTHER" id="PTHR43790:SF2">
    <property type="entry name" value="AUTOINDUCER 2 IMPORT ATP-BINDING PROTEIN LSRA"/>
    <property type="match status" value="1"/>
</dbReference>
<comment type="similarity">
    <text evidence="1">Belongs to the ABC transporter superfamily. AI-2 autoinducer porter (TC 3.A.1.2.8) family.</text>
</comment>
<keyword evidence="2" id="KW-0547">Nucleotide-binding</keyword>
<feature type="domain" description="ABC transporter" evidence="4">
    <location>
        <begin position="12"/>
        <end position="241"/>
    </location>
</feature>
<sequence>MDHNLKESQRLLYLDSIEKSFSDNRVLKGVTLSLHQGQITAMIGGNGAGKSTLMKIIMGIYFPDKGSVYIGNEEIKTFKPSNALDLGVYLVPQEPMLFPNMTAEENILIGLPGDRKANKKKLEQIISDLGWKIALGRNAELLSIADQQLIEILRGLLREAKVLILDEPTSSLTFKEIKTLFSMVERLKNQGIGIIYITHRLDEVFELATDVVILKDGRITSEGKVSEYTKKDLIRNLLPQNVEVDSSGEIEMKEAEPAEVQQGKIVLEVSNLTGYGFTDISLQLHEGEVLGIAGVVGAGRTELAEAIFGIEPVISGKVYLDGKDITGLSTKEVVDLGLNYVPEDRHANGIFKITSVVENITAASMSAVSKFFTKRKKEVDVAQKYIDDFRIKVTDEEQILGSLSGGNQQKCVIAKVLASNPKVIILDEPTRGIDAAARADVYKIVSKLKEEGLAVLMISSDLEEIVSLCDRTLTMYSGSINAEMCREEMNLDSIMAASFNVLTKEVGR</sequence>
<dbReference type="EMBL" id="FOVK01000006">
    <property type="protein sequence ID" value="SFN86855.1"/>
    <property type="molecule type" value="Genomic_DNA"/>
</dbReference>